<evidence type="ECO:0000256" key="2">
    <source>
        <dbReference type="ARBA" id="ARBA00022670"/>
    </source>
</evidence>
<evidence type="ECO:0000256" key="5">
    <source>
        <dbReference type="ARBA" id="ARBA00022833"/>
    </source>
</evidence>
<keyword evidence="6" id="KW-0482">Metalloprotease</keyword>
<dbReference type="Proteomes" id="UP000310636">
    <property type="component" value="Unassembled WGS sequence"/>
</dbReference>
<dbReference type="PANTHER" id="PTHR30471:SF3">
    <property type="entry name" value="UPF0758 PROTEIN YEES-RELATED"/>
    <property type="match status" value="1"/>
</dbReference>
<proteinExistence type="inferred from homology"/>
<dbReference type="OrthoDB" id="9804482at2"/>
<evidence type="ECO:0000256" key="3">
    <source>
        <dbReference type="ARBA" id="ARBA00022723"/>
    </source>
</evidence>
<dbReference type="InterPro" id="IPR001405">
    <property type="entry name" value="UPF0758"/>
</dbReference>
<dbReference type="InterPro" id="IPR010994">
    <property type="entry name" value="RuvA_2-like"/>
</dbReference>
<keyword evidence="2" id="KW-0645">Protease</keyword>
<accession>A0A4S4BNR4</accession>
<organism evidence="8 9">
    <name type="scientific">Cohnella fermenti</name>
    <dbReference type="NCBI Taxonomy" id="2565925"/>
    <lineage>
        <taxon>Bacteria</taxon>
        <taxon>Bacillati</taxon>
        <taxon>Bacillota</taxon>
        <taxon>Bacilli</taxon>
        <taxon>Bacillales</taxon>
        <taxon>Paenibacillaceae</taxon>
        <taxon>Cohnella</taxon>
    </lineage>
</organism>
<keyword evidence="4" id="KW-0378">Hydrolase</keyword>
<evidence type="ECO:0000259" key="7">
    <source>
        <dbReference type="PROSITE" id="PS50249"/>
    </source>
</evidence>
<dbReference type="PROSITE" id="PS50249">
    <property type="entry name" value="MPN"/>
    <property type="match status" value="1"/>
</dbReference>
<evidence type="ECO:0000256" key="6">
    <source>
        <dbReference type="ARBA" id="ARBA00023049"/>
    </source>
</evidence>
<dbReference type="RefSeq" id="WP_136371297.1">
    <property type="nucleotide sequence ID" value="NZ_SSOB01000024.1"/>
</dbReference>
<comment type="similarity">
    <text evidence="1">Belongs to the UPF0758 family.</text>
</comment>
<feature type="domain" description="MPN" evidence="7">
    <location>
        <begin position="80"/>
        <end position="193"/>
    </location>
</feature>
<gene>
    <name evidence="8" type="primary">radC</name>
    <name evidence="8" type="ORF">E6C55_18470</name>
</gene>
<dbReference type="CDD" id="cd08071">
    <property type="entry name" value="MPN_DUF2466"/>
    <property type="match status" value="1"/>
</dbReference>
<dbReference type="GO" id="GO:0046872">
    <property type="term" value="F:metal ion binding"/>
    <property type="evidence" value="ECO:0007669"/>
    <property type="project" value="UniProtKB-KW"/>
</dbReference>
<dbReference type="AlphaFoldDB" id="A0A4S4BNR4"/>
<dbReference type="Gene3D" id="3.40.140.10">
    <property type="entry name" value="Cytidine Deaminase, domain 2"/>
    <property type="match status" value="1"/>
</dbReference>
<name>A0A4S4BNR4_9BACL</name>
<reference evidence="8 9" key="1">
    <citation type="submission" date="2019-04" db="EMBL/GenBank/DDBJ databases">
        <title>Cohnella sp. nov. isolated from preserved vegetables.</title>
        <authorList>
            <person name="Lin S.-Y."/>
            <person name="Hung M.-H."/>
            <person name="Young C.-C."/>
        </authorList>
    </citation>
    <scope>NUCLEOTIDE SEQUENCE [LARGE SCALE GENOMIC DNA]</scope>
    <source>
        <strain evidence="8 9">CC-MHH1044</strain>
    </source>
</reference>
<evidence type="ECO:0000256" key="1">
    <source>
        <dbReference type="ARBA" id="ARBA00010243"/>
    </source>
</evidence>
<dbReference type="PANTHER" id="PTHR30471">
    <property type="entry name" value="DNA REPAIR PROTEIN RADC"/>
    <property type="match status" value="1"/>
</dbReference>
<keyword evidence="5" id="KW-0862">Zinc</keyword>
<dbReference type="GO" id="GO:0006508">
    <property type="term" value="P:proteolysis"/>
    <property type="evidence" value="ECO:0007669"/>
    <property type="project" value="UniProtKB-KW"/>
</dbReference>
<dbReference type="EMBL" id="SSOB01000024">
    <property type="protein sequence ID" value="THF76524.1"/>
    <property type="molecule type" value="Genomic_DNA"/>
</dbReference>
<dbReference type="Gene3D" id="1.10.150.20">
    <property type="entry name" value="5' to 3' exonuclease, C-terminal subdomain"/>
    <property type="match status" value="1"/>
</dbReference>
<dbReference type="NCBIfam" id="TIGR00608">
    <property type="entry name" value="radc"/>
    <property type="match status" value="1"/>
</dbReference>
<evidence type="ECO:0000256" key="4">
    <source>
        <dbReference type="ARBA" id="ARBA00022801"/>
    </source>
</evidence>
<evidence type="ECO:0000313" key="9">
    <source>
        <dbReference type="Proteomes" id="UP000310636"/>
    </source>
</evidence>
<dbReference type="SUPFAM" id="SSF47781">
    <property type="entry name" value="RuvA domain 2-like"/>
    <property type="match status" value="1"/>
</dbReference>
<protein>
    <submittedName>
        <fullName evidence="8">DNA repair protein RadC</fullName>
    </submittedName>
</protein>
<sequence length="193" mass="21773">MNTYPPAEIKRLISESLREKHDSYVIQELFQQFPTTIELLEASEQQLTMIKGIGTSKARQITALLQLAKALTIPSHDQVAIHRPKEVYDLLAPDLRHSPIEHFICLFLNTKNRVIHRETISIGSLNATVVHPREVFRAAIKRCSASLICVHNHPSSDPTPSPEDIQLTKRLVSAGELVGIETKRAEVQVKQYL</sequence>
<dbReference type="Pfam" id="PF04002">
    <property type="entry name" value="RadC"/>
    <property type="match status" value="1"/>
</dbReference>
<keyword evidence="3" id="KW-0479">Metal-binding</keyword>
<keyword evidence="9" id="KW-1185">Reference proteome</keyword>
<dbReference type="InterPro" id="IPR037518">
    <property type="entry name" value="MPN"/>
</dbReference>
<comment type="caution">
    <text evidence="8">The sequence shown here is derived from an EMBL/GenBank/DDBJ whole genome shotgun (WGS) entry which is preliminary data.</text>
</comment>
<dbReference type="SUPFAM" id="SSF102712">
    <property type="entry name" value="JAB1/MPN domain"/>
    <property type="match status" value="1"/>
</dbReference>
<dbReference type="GO" id="GO:0008237">
    <property type="term" value="F:metallopeptidase activity"/>
    <property type="evidence" value="ECO:0007669"/>
    <property type="project" value="UniProtKB-KW"/>
</dbReference>
<dbReference type="InterPro" id="IPR025657">
    <property type="entry name" value="RadC_JAB"/>
</dbReference>
<evidence type="ECO:0000313" key="8">
    <source>
        <dbReference type="EMBL" id="THF76524.1"/>
    </source>
</evidence>